<dbReference type="Proteomes" id="UP001341281">
    <property type="component" value="Chromosome 04"/>
</dbReference>
<organism evidence="1 2">
    <name type="scientific">Paspalum notatum var. saurae</name>
    <dbReference type="NCBI Taxonomy" id="547442"/>
    <lineage>
        <taxon>Eukaryota</taxon>
        <taxon>Viridiplantae</taxon>
        <taxon>Streptophyta</taxon>
        <taxon>Embryophyta</taxon>
        <taxon>Tracheophyta</taxon>
        <taxon>Spermatophyta</taxon>
        <taxon>Magnoliopsida</taxon>
        <taxon>Liliopsida</taxon>
        <taxon>Poales</taxon>
        <taxon>Poaceae</taxon>
        <taxon>PACMAD clade</taxon>
        <taxon>Panicoideae</taxon>
        <taxon>Andropogonodae</taxon>
        <taxon>Paspaleae</taxon>
        <taxon>Paspalinae</taxon>
        <taxon>Paspalum</taxon>
    </lineage>
</organism>
<protein>
    <submittedName>
        <fullName evidence="1">Uncharacterized protein</fullName>
    </submittedName>
</protein>
<name>A0AAQ3T776_PASNO</name>
<dbReference type="EMBL" id="CP144748">
    <property type="protein sequence ID" value="WVZ67968.1"/>
    <property type="molecule type" value="Genomic_DNA"/>
</dbReference>
<gene>
    <name evidence="1" type="ORF">U9M48_016973</name>
</gene>
<evidence type="ECO:0000313" key="2">
    <source>
        <dbReference type="Proteomes" id="UP001341281"/>
    </source>
</evidence>
<accession>A0AAQ3T776</accession>
<evidence type="ECO:0000313" key="1">
    <source>
        <dbReference type="EMBL" id="WVZ67968.1"/>
    </source>
</evidence>
<sequence>MLAAPHWIPGSSRADRGLAGRRELGAEAGASFPSFAAAASEGDWVRRRESGIPSFRLVLIASSLCCEMDWKCEVSSCPRCVLDVFKASSSVLHFMGFPGGSEEEGENVLVAARITHSRSTTKV</sequence>
<proteinExistence type="predicted"/>
<reference evidence="1 2" key="1">
    <citation type="submission" date="2024-02" db="EMBL/GenBank/DDBJ databases">
        <title>High-quality chromosome-scale genome assembly of Pensacola bahiagrass (Paspalum notatum Flugge var. saurae).</title>
        <authorList>
            <person name="Vega J.M."/>
            <person name="Podio M."/>
            <person name="Orjuela J."/>
            <person name="Siena L.A."/>
            <person name="Pessino S.C."/>
            <person name="Combes M.C."/>
            <person name="Mariac C."/>
            <person name="Albertini E."/>
            <person name="Pupilli F."/>
            <person name="Ortiz J.P.A."/>
            <person name="Leblanc O."/>
        </authorList>
    </citation>
    <scope>NUCLEOTIDE SEQUENCE [LARGE SCALE GENOMIC DNA]</scope>
    <source>
        <strain evidence="1">R1</strain>
        <tissue evidence="1">Leaf</tissue>
    </source>
</reference>
<dbReference type="AlphaFoldDB" id="A0AAQ3T776"/>
<keyword evidence="2" id="KW-1185">Reference proteome</keyword>